<reference evidence="13 14" key="2">
    <citation type="journal article" date="2013" name="Genome Biol. Evol.">
        <title>Genome sequencing of Giardia lamblia genotypes A2 and B isolates (DH and GS) and comparative analysis with the genomes of genotypes A1 and E (WB and Pig).</title>
        <authorList>
            <person name="Adam R.D."/>
            <person name="Dahlstrom E.W."/>
            <person name="Martens C.A."/>
            <person name="Bruno D.P."/>
            <person name="Barbian K.D."/>
            <person name="Ricklefs S.M."/>
            <person name="Hernandez M.M."/>
            <person name="Narla N.P."/>
            <person name="Patel R.B."/>
            <person name="Porcella S.F."/>
            <person name="Nash T.E."/>
        </authorList>
    </citation>
    <scope>NUCLEOTIDE SEQUENCE [LARGE SCALE GENOMIC DNA]</scope>
    <source>
        <strain evidence="13 14">GS</strain>
    </source>
</reference>
<comment type="catalytic activity">
    <reaction evidence="11">
        <text>N-terminal L-seryl-[histone H4] + acetyl-CoA = N-terminal N(alpha)-acetyl-L-seryl-[histone H4] + CoA + H(+)</text>
        <dbReference type="Rhea" id="RHEA:50596"/>
        <dbReference type="Rhea" id="RHEA-COMP:12740"/>
        <dbReference type="Rhea" id="RHEA-COMP:12743"/>
        <dbReference type="ChEBI" id="CHEBI:15378"/>
        <dbReference type="ChEBI" id="CHEBI:57287"/>
        <dbReference type="ChEBI" id="CHEBI:57288"/>
        <dbReference type="ChEBI" id="CHEBI:64738"/>
        <dbReference type="ChEBI" id="CHEBI:83690"/>
        <dbReference type="EC" id="2.3.1.257"/>
    </reaction>
</comment>
<dbReference type="GO" id="GO:0005737">
    <property type="term" value="C:cytoplasm"/>
    <property type="evidence" value="ECO:0007669"/>
    <property type="project" value="UniProtKB-SubCell"/>
</dbReference>
<organism evidence="13 14">
    <name type="scientific">Giardia intestinalis</name>
    <name type="common">Giardia lamblia</name>
    <dbReference type="NCBI Taxonomy" id="5741"/>
    <lineage>
        <taxon>Eukaryota</taxon>
        <taxon>Metamonada</taxon>
        <taxon>Diplomonadida</taxon>
        <taxon>Hexamitidae</taxon>
        <taxon>Giardiinae</taxon>
        <taxon>Giardia</taxon>
    </lineage>
</organism>
<dbReference type="PANTHER" id="PTHR20531:SF1">
    <property type="entry name" value="N-ALPHA-ACETYLTRANSFERASE 40"/>
    <property type="match status" value="1"/>
</dbReference>
<evidence type="ECO:0000256" key="2">
    <source>
        <dbReference type="ARBA" id="ARBA00004496"/>
    </source>
</evidence>
<dbReference type="InterPro" id="IPR000182">
    <property type="entry name" value="GNAT_dom"/>
</dbReference>
<gene>
    <name evidence="13" type="ORF">GSB_154221</name>
</gene>
<evidence type="ECO:0000256" key="9">
    <source>
        <dbReference type="ARBA" id="ARBA00023315"/>
    </source>
</evidence>
<dbReference type="GO" id="GO:0043998">
    <property type="term" value="F:histone H2A acetyltransferase activity"/>
    <property type="evidence" value="ECO:0007669"/>
    <property type="project" value="InterPro"/>
</dbReference>
<comment type="similarity">
    <text evidence="3">Belongs to the acetyltransferase family. NAA40 subfamily.</text>
</comment>
<dbReference type="CDD" id="cd04301">
    <property type="entry name" value="NAT_SF"/>
    <property type="match status" value="1"/>
</dbReference>
<dbReference type="SUPFAM" id="SSF55729">
    <property type="entry name" value="Acyl-CoA N-acyltransferases (Nat)"/>
    <property type="match status" value="1"/>
</dbReference>
<accession>V6TUI4</accession>
<evidence type="ECO:0000256" key="5">
    <source>
        <dbReference type="ARBA" id="ARBA00015043"/>
    </source>
</evidence>
<evidence type="ECO:0000256" key="6">
    <source>
        <dbReference type="ARBA" id="ARBA00022490"/>
    </source>
</evidence>
<feature type="non-terminal residue" evidence="13">
    <location>
        <position position="1"/>
    </location>
</feature>
<dbReference type="InterPro" id="IPR016181">
    <property type="entry name" value="Acyl_CoA_acyltransferase"/>
</dbReference>
<keyword evidence="6" id="KW-0963">Cytoplasm</keyword>
<dbReference type="InterPro" id="IPR039949">
    <property type="entry name" value="NAA40"/>
</dbReference>
<dbReference type="PROSITE" id="PS51186">
    <property type="entry name" value="GNAT"/>
    <property type="match status" value="1"/>
</dbReference>
<dbReference type="GO" id="GO:0010485">
    <property type="term" value="F:histone H4 acetyltransferase activity"/>
    <property type="evidence" value="ECO:0007669"/>
    <property type="project" value="InterPro"/>
</dbReference>
<comment type="catalytic activity">
    <reaction evidence="10">
        <text>N-terminal L-seryl-[histone H2A] + acetyl-CoA = N-terminal N(alpha)-acetyl-L-seryl-[histone H2A] + CoA + H(+)</text>
        <dbReference type="Rhea" id="RHEA:50600"/>
        <dbReference type="Rhea" id="RHEA-COMP:12742"/>
        <dbReference type="Rhea" id="RHEA-COMP:12744"/>
        <dbReference type="ChEBI" id="CHEBI:15378"/>
        <dbReference type="ChEBI" id="CHEBI:57287"/>
        <dbReference type="ChEBI" id="CHEBI:57288"/>
        <dbReference type="ChEBI" id="CHEBI:64738"/>
        <dbReference type="ChEBI" id="CHEBI:83690"/>
        <dbReference type="EC" id="2.3.1.257"/>
    </reaction>
</comment>
<dbReference type="AlphaFoldDB" id="V6TUI4"/>
<keyword evidence="9" id="KW-0012">Acyltransferase</keyword>
<comment type="subcellular location">
    <subcellularLocation>
        <location evidence="2">Cytoplasm</location>
    </subcellularLocation>
    <subcellularLocation>
        <location evidence="1">Nucleus</location>
    </subcellularLocation>
</comment>
<feature type="domain" description="N-acetyltransferase" evidence="12">
    <location>
        <begin position="41"/>
        <end position="201"/>
    </location>
</feature>
<reference evidence="14" key="1">
    <citation type="submission" date="2012-02" db="EMBL/GenBank/DDBJ databases">
        <title>Genome sequencing of Giardia lamblia Genotypes A2 and B isolates (DH and GS) and comparative analysis with the genomes of Genotypes A1 and E (WB and Pig).</title>
        <authorList>
            <person name="Adam R."/>
            <person name="Dahlstrom E."/>
            <person name="Martens C."/>
            <person name="Bruno D."/>
            <person name="Barbian K."/>
            <person name="Porcella S.F."/>
            <person name="Nash T."/>
        </authorList>
    </citation>
    <scope>NUCLEOTIDE SEQUENCE</scope>
    <source>
        <strain evidence="14">GS</strain>
    </source>
</reference>
<evidence type="ECO:0000256" key="7">
    <source>
        <dbReference type="ARBA" id="ARBA00022679"/>
    </source>
</evidence>
<name>V6TUI4_GIAIN</name>
<keyword evidence="7" id="KW-0808">Transferase</keyword>
<dbReference type="VEuPathDB" id="GiardiaDB:GL50803_0014192"/>
<evidence type="ECO:0000256" key="1">
    <source>
        <dbReference type="ARBA" id="ARBA00004123"/>
    </source>
</evidence>
<dbReference type="Gene3D" id="3.40.630.30">
    <property type="match status" value="1"/>
</dbReference>
<protein>
    <recommendedName>
        <fullName evidence="5">N-alpha-acetyltransferase 40</fullName>
        <ecNumber evidence="4">2.3.1.257</ecNumber>
    </recommendedName>
</protein>
<evidence type="ECO:0000256" key="11">
    <source>
        <dbReference type="ARBA" id="ARBA00049524"/>
    </source>
</evidence>
<evidence type="ECO:0000313" key="14">
    <source>
        <dbReference type="Proteomes" id="UP000018040"/>
    </source>
</evidence>
<dbReference type="GO" id="GO:0005634">
    <property type="term" value="C:nucleus"/>
    <property type="evidence" value="ECO:0007669"/>
    <property type="project" value="UniProtKB-SubCell"/>
</dbReference>
<evidence type="ECO:0000313" key="13">
    <source>
        <dbReference type="EMBL" id="ESU42406.1"/>
    </source>
</evidence>
<dbReference type="VEuPathDB" id="GiardiaDB:GL50581_1916"/>
<keyword evidence="8" id="KW-0539">Nucleus</keyword>
<evidence type="ECO:0000256" key="8">
    <source>
        <dbReference type="ARBA" id="ARBA00023242"/>
    </source>
</evidence>
<proteinExistence type="inferred from homology"/>
<evidence type="ECO:0000259" key="12">
    <source>
        <dbReference type="PROSITE" id="PS51186"/>
    </source>
</evidence>
<dbReference type="EC" id="2.3.1.257" evidence="4"/>
<evidence type="ECO:0000256" key="4">
    <source>
        <dbReference type="ARBA" id="ARBA00012950"/>
    </source>
</evidence>
<dbReference type="VEuPathDB" id="GiardiaDB:QR46_3407"/>
<evidence type="ECO:0000256" key="3">
    <source>
        <dbReference type="ARBA" id="ARBA00008870"/>
    </source>
</evidence>
<evidence type="ECO:0000256" key="10">
    <source>
        <dbReference type="ARBA" id="ARBA00047821"/>
    </source>
</evidence>
<dbReference type="Proteomes" id="UP000018040">
    <property type="component" value="Unassembled WGS sequence"/>
</dbReference>
<comment type="caution">
    <text evidence="13">The sequence shown here is derived from an EMBL/GenBank/DDBJ whole genome shotgun (WGS) entry which is preliminary data.</text>
</comment>
<dbReference type="PANTHER" id="PTHR20531">
    <property type="entry name" value="N-ALPHA-ACETYLTRANSFERASE 40"/>
    <property type="match status" value="1"/>
</dbReference>
<sequence length="201" mass="22812">VWSMKYIPEASHKLRELARHTPYEIKAIMPPSGIPLVLQLLESKTIEPALLDVLIKISCVNMESRHYEAYTEETAKDNIVHRHSYVLLASLMSGAADNATSLNHVIGFLAFRPILENGKRQLYVWELQVAASYQRKGLGQMLISSLIELGRQVMDHEKFSLCLTCSKRNETGYVAYVKMGFILNGDSDDDDPFWILELQAE</sequence>
<dbReference type="GO" id="GO:1990189">
    <property type="term" value="F:protein N-terminal-serine acetyltransferase activity"/>
    <property type="evidence" value="ECO:0007669"/>
    <property type="project" value="UniProtKB-EC"/>
</dbReference>
<dbReference type="OrthoDB" id="424551at2759"/>
<dbReference type="Pfam" id="PF00583">
    <property type="entry name" value="Acetyltransf_1"/>
    <property type="match status" value="1"/>
</dbReference>
<dbReference type="EMBL" id="AHHH01000084">
    <property type="protein sequence ID" value="ESU42406.1"/>
    <property type="molecule type" value="Genomic_DNA"/>
</dbReference>